<dbReference type="InterPro" id="IPR044577">
    <property type="entry name" value="HIPP4/7/8/17/18/19"/>
</dbReference>
<reference evidence="6" key="1">
    <citation type="journal article" date="2023" name="Nat. Commun.">
        <title>Diploid and tetraploid genomes of Acorus and the evolution of monocots.</title>
        <authorList>
            <person name="Ma L."/>
            <person name="Liu K.W."/>
            <person name="Li Z."/>
            <person name="Hsiao Y.Y."/>
            <person name="Qi Y."/>
            <person name="Fu T."/>
            <person name="Tang G.D."/>
            <person name="Zhang D."/>
            <person name="Sun W.H."/>
            <person name="Liu D.K."/>
            <person name="Li Y."/>
            <person name="Chen G.Z."/>
            <person name="Liu X.D."/>
            <person name="Liao X.Y."/>
            <person name="Jiang Y.T."/>
            <person name="Yu X."/>
            <person name="Hao Y."/>
            <person name="Huang J."/>
            <person name="Zhao X.W."/>
            <person name="Ke S."/>
            <person name="Chen Y.Y."/>
            <person name="Wu W.L."/>
            <person name="Hsu J.L."/>
            <person name="Lin Y.F."/>
            <person name="Huang M.D."/>
            <person name="Li C.Y."/>
            <person name="Huang L."/>
            <person name="Wang Z.W."/>
            <person name="Zhao X."/>
            <person name="Zhong W.Y."/>
            <person name="Peng D.H."/>
            <person name="Ahmad S."/>
            <person name="Lan S."/>
            <person name="Zhang J.S."/>
            <person name="Tsai W.C."/>
            <person name="Van de Peer Y."/>
            <person name="Liu Z.J."/>
        </authorList>
    </citation>
    <scope>NUCLEOTIDE SEQUENCE</scope>
    <source>
        <strain evidence="6">CP</strain>
    </source>
</reference>
<dbReference type="PANTHER" id="PTHR46195:SF2">
    <property type="entry name" value="HEAVY METAL-ASSOCIATED ISOPRENYLATED PLANT PROTEIN 7"/>
    <property type="match status" value="1"/>
</dbReference>
<proteinExistence type="inferred from homology"/>
<organism evidence="6 7">
    <name type="scientific">Acorus calamus</name>
    <name type="common">Sweet flag</name>
    <dbReference type="NCBI Taxonomy" id="4465"/>
    <lineage>
        <taxon>Eukaryota</taxon>
        <taxon>Viridiplantae</taxon>
        <taxon>Streptophyta</taxon>
        <taxon>Embryophyta</taxon>
        <taxon>Tracheophyta</taxon>
        <taxon>Spermatophyta</taxon>
        <taxon>Magnoliopsida</taxon>
        <taxon>Liliopsida</taxon>
        <taxon>Acoraceae</taxon>
        <taxon>Acorus</taxon>
    </lineage>
</organism>
<feature type="region of interest" description="Disordered" evidence="4">
    <location>
        <begin position="64"/>
        <end position="100"/>
    </location>
</feature>
<sequence>MQPTKTSIEAMRTPITSSRVGGLPGVEDVKMDCKAHKVVVKGKDADPLKVVERVQKKSGRKVEFLTPIPKPKPKEPKKVEEEKKLKPEEKKKEEDMSSFD</sequence>
<feature type="region of interest" description="Disordered" evidence="4">
    <location>
        <begin position="1"/>
        <end position="24"/>
    </location>
</feature>
<evidence type="ECO:0000259" key="5">
    <source>
        <dbReference type="Pfam" id="PF00403"/>
    </source>
</evidence>
<keyword evidence="1" id="KW-0479">Metal-binding</keyword>
<dbReference type="PANTHER" id="PTHR46195">
    <property type="entry name" value="HEAVY METAL-ASSOCIATED ISOPRENYLATED PLANT PROTEIN 7"/>
    <property type="match status" value="1"/>
</dbReference>
<evidence type="ECO:0000256" key="2">
    <source>
        <dbReference type="ARBA" id="ARBA00023289"/>
    </source>
</evidence>
<dbReference type="GO" id="GO:0046872">
    <property type="term" value="F:metal ion binding"/>
    <property type="evidence" value="ECO:0007669"/>
    <property type="project" value="UniProtKB-KW"/>
</dbReference>
<dbReference type="AlphaFoldDB" id="A0AAV9FF81"/>
<gene>
    <name evidence="6" type="ORF">QJS10_CPA02g00149</name>
</gene>
<dbReference type="InterPro" id="IPR006121">
    <property type="entry name" value="HMA_dom"/>
</dbReference>
<comment type="similarity">
    <text evidence="3">Belongs to the HIPP family.</text>
</comment>
<dbReference type="Pfam" id="PF00403">
    <property type="entry name" value="HMA"/>
    <property type="match status" value="1"/>
</dbReference>
<feature type="domain" description="HMA" evidence="5">
    <location>
        <begin position="19"/>
        <end position="56"/>
    </location>
</feature>
<evidence type="ECO:0000313" key="7">
    <source>
        <dbReference type="Proteomes" id="UP001180020"/>
    </source>
</evidence>
<name>A0AAV9FF81_ACOCL</name>
<evidence type="ECO:0000256" key="4">
    <source>
        <dbReference type="SAM" id="MobiDB-lite"/>
    </source>
</evidence>
<keyword evidence="7" id="KW-1185">Reference proteome</keyword>
<protein>
    <recommendedName>
        <fullName evidence="5">HMA domain-containing protein</fullName>
    </recommendedName>
</protein>
<dbReference type="EMBL" id="JAUJYO010000002">
    <property type="protein sequence ID" value="KAK1323879.1"/>
    <property type="molecule type" value="Genomic_DNA"/>
</dbReference>
<evidence type="ECO:0000256" key="1">
    <source>
        <dbReference type="ARBA" id="ARBA00022723"/>
    </source>
</evidence>
<reference evidence="6" key="2">
    <citation type="submission" date="2023-06" db="EMBL/GenBank/DDBJ databases">
        <authorList>
            <person name="Ma L."/>
            <person name="Liu K.-W."/>
            <person name="Li Z."/>
            <person name="Hsiao Y.-Y."/>
            <person name="Qi Y."/>
            <person name="Fu T."/>
            <person name="Tang G."/>
            <person name="Zhang D."/>
            <person name="Sun W.-H."/>
            <person name="Liu D.-K."/>
            <person name="Li Y."/>
            <person name="Chen G.-Z."/>
            <person name="Liu X.-D."/>
            <person name="Liao X.-Y."/>
            <person name="Jiang Y.-T."/>
            <person name="Yu X."/>
            <person name="Hao Y."/>
            <person name="Huang J."/>
            <person name="Zhao X.-W."/>
            <person name="Ke S."/>
            <person name="Chen Y.-Y."/>
            <person name="Wu W.-L."/>
            <person name="Hsu J.-L."/>
            <person name="Lin Y.-F."/>
            <person name="Huang M.-D."/>
            <person name="Li C.-Y."/>
            <person name="Huang L."/>
            <person name="Wang Z.-W."/>
            <person name="Zhao X."/>
            <person name="Zhong W.-Y."/>
            <person name="Peng D.-H."/>
            <person name="Ahmad S."/>
            <person name="Lan S."/>
            <person name="Zhang J.-S."/>
            <person name="Tsai W.-C."/>
            <person name="Van De Peer Y."/>
            <person name="Liu Z.-J."/>
        </authorList>
    </citation>
    <scope>NUCLEOTIDE SEQUENCE</scope>
    <source>
        <strain evidence="6">CP</strain>
        <tissue evidence="6">Leaves</tissue>
    </source>
</reference>
<keyword evidence="2" id="KW-0636">Prenylation</keyword>
<accession>A0AAV9FF81</accession>
<dbReference type="Gene3D" id="3.30.70.100">
    <property type="match status" value="1"/>
</dbReference>
<evidence type="ECO:0000313" key="6">
    <source>
        <dbReference type="EMBL" id="KAK1323879.1"/>
    </source>
</evidence>
<evidence type="ECO:0000256" key="3">
    <source>
        <dbReference type="ARBA" id="ARBA00024045"/>
    </source>
</evidence>
<keyword evidence="2" id="KW-0449">Lipoprotein</keyword>
<dbReference type="Proteomes" id="UP001180020">
    <property type="component" value="Unassembled WGS sequence"/>
</dbReference>
<comment type="caution">
    <text evidence="6">The sequence shown here is derived from an EMBL/GenBank/DDBJ whole genome shotgun (WGS) entry which is preliminary data.</text>
</comment>
<feature type="compositionally biased region" description="Basic and acidic residues" evidence="4">
    <location>
        <begin position="72"/>
        <end position="100"/>
    </location>
</feature>